<dbReference type="Proteomes" id="UP001212411">
    <property type="component" value="Chromosome 3"/>
</dbReference>
<dbReference type="PANTHER" id="PTHR34117">
    <property type="entry name" value="STYLE CELL-CYCLE INHIBITOR 1"/>
    <property type="match status" value="1"/>
</dbReference>
<keyword evidence="3" id="KW-1185">Reference proteome</keyword>
<organism evidence="2 3">
    <name type="scientific">Schizosaccharomyces osmophilus</name>
    <dbReference type="NCBI Taxonomy" id="2545709"/>
    <lineage>
        <taxon>Eukaryota</taxon>
        <taxon>Fungi</taxon>
        <taxon>Dikarya</taxon>
        <taxon>Ascomycota</taxon>
        <taxon>Taphrinomycotina</taxon>
        <taxon>Schizosaccharomycetes</taxon>
        <taxon>Schizosaccharomycetales</taxon>
        <taxon>Schizosaccharomycetaceae</taxon>
        <taxon>Schizosaccharomyces</taxon>
    </lineage>
</organism>
<dbReference type="EMBL" id="CP115613">
    <property type="protein sequence ID" value="WBW75272.1"/>
    <property type="molecule type" value="Genomic_DNA"/>
</dbReference>
<feature type="compositionally biased region" description="Basic residues" evidence="1">
    <location>
        <begin position="137"/>
        <end position="147"/>
    </location>
</feature>
<feature type="compositionally biased region" description="Basic and acidic residues" evidence="1">
    <location>
        <begin position="174"/>
        <end position="211"/>
    </location>
</feature>
<dbReference type="RefSeq" id="XP_056039515.1">
    <property type="nucleotide sequence ID" value="XM_056183237.1"/>
</dbReference>
<reference evidence="2 3" key="1">
    <citation type="journal article" date="2023" name="G3 (Bethesda)">
        <title>A high-quality reference genome for the fission yeast Schizosaccharomyces osmophilus.</title>
        <authorList>
            <person name="Jia G.S."/>
            <person name="Zhang W.C."/>
            <person name="Liang Y."/>
            <person name="Liu X.H."/>
            <person name="Rhind N."/>
            <person name="Pidoux A."/>
            <person name="Brysch-Herzberg M."/>
            <person name="Du L.L."/>
        </authorList>
    </citation>
    <scope>NUCLEOTIDE SEQUENCE [LARGE SCALE GENOMIC DNA]</scope>
    <source>
        <strain evidence="2 3">CBS 15793</strain>
    </source>
</reference>
<feature type="region of interest" description="Disordered" evidence="1">
    <location>
        <begin position="125"/>
        <end position="211"/>
    </location>
</feature>
<dbReference type="GeneID" id="80877926"/>
<gene>
    <name evidence="2" type="ORF">SOMG_04452</name>
</gene>
<feature type="compositionally biased region" description="Acidic residues" evidence="1">
    <location>
        <begin position="154"/>
        <end position="166"/>
    </location>
</feature>
<evidence type="ECO:0000256" key="1">
    <source>
        <dbReference type="SAM" id="MobiDB-lite"/>
    </source>
</evidence>
<proteinExistence type="predicted"/>
<sequence length="230" mass="28103">MREILDHQSSVCKQKYQLLFHRFVKEEKQIDLERCSHSRQHDLWRRFVKRWNDGKMRKQWYSLMQAPITHHNDQSSVGPSKPTSDDLYDRQELREQIQEQQNSSKRYETKVRARRETEMLDEILPKEPAGSKQALLQKKKEKQHTLKQYRERSDEETELNENDLFGESDSFTKQIERERLRKKMRDEKRQVHHSQKDEGILQKMQERKEKEKKTIEMLREMAQSRFTRSS</sequence>
<evidence type="ECO:0000313" key="2">
    <source>
        <dbReference type="EMBL" id="WBW75272.1"/>
    </source>
</evidence>
<dbReference type="InterPro" id="IPR044688">
    <property type="entry name" value="SCI-1-like"/>
</dbReference>
<dbReference type="PANTHER" id="PTHR34117:SF1">
    <property type="entry name" value="STYLE CELL-CYCLE INHIBITOR 1"/>
    <property type="match status" value="1"/>
</dbReference>
<dbReference type="AlphaFoldDB" id="A0AAF0AY64"/>
<dbReference type="KEGG" id="som:SOMG_04452"/>
<protein>
    <submittedName>
        <fullName evidence="2">SPCC297.06c-like, conserved protein</fullName>
    </submittedName>
</protein>
<evidence type="ECO:0000313" key="3">
    <source>
        <dbReference type="Proteomes" id="UP001212411"/>
    </source>
</evidence>
<name>A0AAF0AY64_9SCHI</name>
<accession>A0AAF0AY64</accession>